<dbReference type="Pfam" id="PF11774">
    <property type="entry name" value="Lsr2"/>
    <property type="match status" value="1"/>
</dbReference>
<evidence type="ECO:0000313" key="4">
    <source>
        <dbReference type="EMBL" id="MCZ4520473.1"/>
    </source>
</evidence>
<dbReference type="Proteomes" id="UP001081071">
    <property type="component" value="Unassembled WGS sequence"/>
</dbReference>
<feature type="domain" description="Lsr2 dimerization" evidence="2">
    <location>
        <begin position="1"/>
        <end position="62"/>
    </location>
</feature>
<evidence type="ECO:0000259" key="3">
    <source>
        <dbReference type="Pfam" id="PF23359"/>
    </source>
</evidence>
<dbReference type="InterPro" id="IPR024412">
    <property type="entry name" value="Lsr2_dim_dom"/>
</dbReference>
<sequence length="121" mass="13438">MGKRVSTEFVDDMDGSRIADGSGETVEFSVSGVDYVIDLRKSNATEFHRKLDRYIKYATRVGGRRRKTLMAGARTPMPTIVVEIEPGRGKAVRQWAAAGGYDISRRGRISSEIKEAYKAAH</sequence>
<dbReference type="EMBL" id="JAPWIJ010000007">
    <property type="protein sequence ID" value="MCZ4520473.1"/>
    <property type="molecule type" value="Genomic_DNA"/>
</dbReference>
<dbReference type="InterPro" id="IPR055370">
    <property type="entry name" value="Lsr2_DNA-bd"/>
</dbReference>
<dbReference type="Gene3D" id="3.30.60.230">
    <property type="entry name" value="Lsr2, dimerization domain"/>
    <property type="match status" value="1"/>
</dbReference>
<evidence type="ECO:0000313" key="5">
    <source>
        <dbReference type="Proteomes" id="UP001081071"/>
    </source>
</evidence>
<dbReference type="InterPro" id="IPR042261">
    <property type="entry name" value="Lsr2-like_dimerization"/>
</dbReference>
<gene>
    <name evidence="4" type="ORF">O4220_18330</name>
</gene>
<keyword evidence="1" id="KW-0238">DNA-binding</keyword>
<name>A0ABT4MI40_9NOCA</name>
<accession>A0ABT4MI40</accession>
<dbReference type="Pfam" id="PF23359">
    <property type="entry name" value="Lsr2_DNA-bd"/>
    <property type="match status" value="1"/>
</dbReference>
<feature type="domain" description="Lsr2 DNA-binding" evidence="3">
    <location>
        <begin position="89"/>
        <end position="120"/>
    </location>
</feature>
<reference evidence="4" key="1">
    <citation type="submission" date="2022-12" db="EMBL/GenBank/DDBJ databases">
        <authorList>
            <person name="Krivoruchko A.V."/>
            <person name="Elkin A."/>
        </authorList>
    </citation>
    <scope>NUCLEOTIDE SEQUENCE</scope>
    <source>
        <strain evidence="4">IEGM 1391</strain>
    </source>
</reference>
<evidence type="ECO:0000259" key="2">
    <source>
        <dbReference type="Pfam" id="PF11774"/>
    </source>
</evidence>
<organism evidence="4 5">
    <name type="scientific">Rhodococcus ruber</name>
    <dbReference type="NCBI Taxonomy" id="1830"/>
    <lineage>
        <taxon>Bacteria</taxon>
        <taxon>Bacillati</taxon>
        <taxon>Actinomycetota</taxon>
        <taxon>Actinomycetes</taxon>
        <taxon>Mycobacteriales</taxon>
        <taxon>Nocardiaceae</taxon>
        <taxon>Rhodococcus</taxon>
    </lineage>
</organism>
<protein>
    <submittedName>
        <fullName evidence="4">Lsr2 family protein</fullName>
    </submittedName>
</protein>
<dbReference type="InterPro" id="IPR036625">
    <property type="entry name" value="E3-bd_dom_sf"/>
</dbReference>
<dbReference type="RefSeq" id="WP_269606803.1">
    <property type="nucleotide sequence ID" value="NZ_JAPWIJ010000007.1"/>
</dbReference>
<evidence type="ECO:0000256" key="1">
    <source>
        <dbReference type="ARBA" id="ARBA00023125"/>
    </source>
</evidence>
<keyword evidence="5" id="KW-1185">Reference proteome</keyword>
<dbReference type="Gene3D" id="4.10.320.10">
    <property type="entry name" value="E3-binding domain"/>
    <property type="match status" value="1"/>
</dbReference>
<comment type="caution">
    <text evidence="4">The sequence shown here is derived from an EMBL/GenBank/DDBJ whole genome shotgun (WGS) entry which is preliminary data.</text>
</comment>
<proteinExistence type="predicted"/>